<name>A0ABZ3FU31_9ACTN</name>
<organism evidence="2 3">
    <name type="scientific">Ammonicoccus fulvus</name>
    <dbReference type="NCBI Taxonomy" id="3138240"/>
    <lineage>
        <taxon>Bacteria</taxon>
        <taxon>Bacillati</taxon>
        <taxon>Actinomycetota</taxon>
        <taxon>Actinomycetes</taxon>
        <taxon>Propionibacteriales</taxon>
        <taxon>Propionibacteriaceae</taxon>
        <taxon>Ammonicoccus</taxon>
    </lineage>
</organism>
<gene>
    <name evidence="2" type="ORF">AADG42_13265</name>
</gene>
<dbReference type="InterPro" id="IPR050471">
    <property type="entry name" value="AB_hydrolase"/>
</dbReference>
<dbReference type="Gene3D" id="3.40.50.1820">
    <property type="entry name" value="alpha/beta hydrolase"/>
    <property type="match status" value="1"/>
</dbReference>
<dbReference type="PANTHER" id="PTHR43433">
    <property type="entry name" value="HYDROLASE, ALPHA/BETA FOLD FAMILY PROTEIN"/>
    <property type="match status" value="1"/>
</dbReference>
<dbReference type="PANTHER" id="PTHR43433:SF10">
    <property type="entry name" value="AB HYDROLASE-1 DOMAIN-CONTAINING PROTEIN"/>
    <property type="match status" value="1"/>
</dbReference>
<sequence length="278" mass="29357">MPSPDLLAQSARLPDGRLLGYAEFGDRAGVPFLFFHGEPGSRLSGDLLASHARACGVRLIAVDRPGFGLSTFQAGRTRANWPADVEHLADMLDLDRFGVIGWSAGGPYALACGAAIPHRVRAVGVLAGVGRLGNFDPAMVKGLLRIRPGGNLDDLPEVMARAWTRTRAAAGSGVEAAQESAGTIAAGMREAMRDGPAGVLHELRLLARSWEFDPTTIAGVPVRFWHGKADAVVPARHTRRLAAQLPGSQATFYPAAGHVSLLTVHGGEILRELLRASA</sequence>
<evidence type="ECO:0000259" key="1">
    <source>
        <dbReference type="Pfam" id="PF00561"/>
    </source>
</evidence>
<dbReference type="Pfam" id="PF00561">
    <property type="entry name" value="Abhydrolase_1"/>
    <property type="match status" value="1"/>
</dbReference>
<reference evidence="2 3" key="1">
    <citation type="submission" date="2024-04" db="EMBL/GenBank/DDBJ databases">
        <title>Isolation of an actinomycete strain from pig manure.</title>
        <authorList>
            <person name="Gong T."/>
            <person name="Yu Z."/>
            <person name="An M."/>
            <person name="Wei C."/>
            <person name="Yang W."/>
            <person name="Liu L."/>
        </authorList>
    </citation>
    <scope>NUCLEOTIDE SEQUENCE [LARGE SCALE GENOMIC DNA]</scope>
    <source>
        <strain evidence="2 3">ZF39</strain>
    </source>
</reference>
<feature type="domain" description="AB hydrolase-1" evidence="1">
    <location>
        <begin position="31"/>
        <end position="262"/>
    </location>
</feature>
<proteinExistence type="predicted"/>
<evidence type="ECO:0000313" key="2">
    <source>
        <dbReference type="EMBL" id="XAN08230.1"/>
    </source>
</evidence>
<accession>A0ABZ3FU31</accession>
<dbReference type="Proteomes" id="UP001442841">
    <property type="component" value="Chromosome"/>
</dbReference>
<dbReference type="GO" id="GO:0016787">
    <property type="term" value="F:hydrolase activity"/>
    <property type="evidence" value="ECO:0007669"/>
    <property type="project" value="UniProtKB-KW"/>
</dbReference>
<dbReference type="InterPro" id="IPR029058">
    <property type="entry name" value="AB_hydrolase_fold"/>
</dbReference>
<dbReference type="PRINTS" id="PR00111">
    <property type="entry name" value="ABHYDROLASE"/>
</dbReference>
<dbReference type="SUPFAM" id="SSF53474">
    <property type="entry name" value="alpha/beta-Hydrolases"/>
    <property type="match status" value="1"/>
</dbReference>
<protein>
    <submittedName>
        <fullName evidence="2">Alpha/beta hydrolase</fullName>
    </submittedName>
</protein>
<dbReference type="EMBL" id="CP154795">
    <property type="protein sequence ID" value="XAN08230.1"/>
    <property type="molecule type" value="Genomic_DNA"/>
</dbReference>
<evidence type="ECO:0000313" key="3">
    <source>
        <dbReference type="Proteomes" id="UP001442841"/>
    </source>
</evidence>
<keyword evidence="2" id="KW-0378">Hydrolase</keyword>
<dbReference type="InterPro" id="IPR000073">
    <property type="entry name" value="AB_hydrolase_1"/>
</dbReference>
<keyword evidence="3" id="KW-1185">Reference proteome</keyword>
<dbReference type="RefSeq" id="WP_425309684.1">
    <property type="nucleotide sequence ID" value="NZ_CP154795.1"/>
</dbReference>